<keyword evidence="4" id="KW-1185">Reference proteome</keyword>
<dbReference type="Proteomes" id="UP000515150">
    <property type="component" value="Chromosome 8"/>
</dbReference>
<evidence type="ECO:0000256" key="1">
    <source>
        <dbReference type="SAM" id="MobiDB-lite"/>
    </source>
</evidence>
<dbReference type="GeneID" id="114861098"/>
<feature type="chain" id="PRO_5028294764" evidence="3">
    <location>
        <begin position="21"/>
        <end position="310"/>
    </location>
</feature>
<proteinExistence type="predicted"/>
<dbReference type="AlphaFoldDB" id="A0A6P7N8T5"/>
<keyword evidence="2" id="KW-0812">Transmembrane</keyword>
<feature type="region of interest" description="Disordered" evidence="1">
    <location>
        <begin position="235"/>
        <end position="260"/>
    </location>
</feature>
<feature type="transmembrane region" description="Helical" evidence="2">
    <location>
        <begin position="129"/>
        <end position="152"/>
    </location>
</feature>
<sequence>MTLLKCVIFATVMQFRVCQQSECNRLSISCKRIRTEHPAGFTFLYNCSTGNEVVAYYNQTVIAHAEYNGEDYNLSPVVISMNTASLFTTECRNLKVQCIHSNGQFVEETCEEFEVSDWSPVVHEGSTPWNLIIGLSALLIIMLIIGILLCCYWRKFVGLLQSCCCHRVEGCWLSCPSRCHKDDGSQVSTTGDVATPPDDVMSLTEVVTSEPHGNGENQQDNITGTVQANGKLKDDPGGASAVGTLNQNNGCTHGDRGPEGQQLLDQRAAVHSSEMTAEAVALVNKHDFDPDRVDTCSTALLHETRTWSQT</sequence>
<evidence type="ECO:0000256" key="2">
    <source>
        <dbReference type="SAM" id="Phobius"/>
    </source>
</evidence>
<feature type="signal peptide" evidence="3">
    <location>
        <begin position="1"/>
        <end position="20"/>
    </location>
</feature>
<gene>
    <name evidence="5" type="primary">LOC114861098</name>
</gene>
<keyword evidence="3" id="KW-0732">Signal</keyword>
<evidence type="ECO:0000313" key="5">
    <source>
        <dbReference type="RefSeq" id="XP_029015946.1"/>
    </source>
</evidence>
<keyword evidence="2" id="KW-0472">Membrane</keyword>
<keyword evidence="2" id="KW-1133">Transmembrane helix</keyword>
<evidence type="ECO:0000313" key="4">
    <source>
        <dbReference type="Proteomes" id="UP000515150"/>
    </source>
</evidence>
<protein>
    <submittedName>
        <fullName evidence="5">Uncharacterized protein LOC114861098 isoform X1</fullName>
    </submittedName>
</protein>
<dbReference type="OrthoDB" id="8958367at2759"/>
<dbReference type="InParanoid" id="A0A6P7N8T5"/>
<evidence type="ECO:0000256" key="3">
    <source>
        <dbReference type="SAM" id="SignalP"/>
    </source>
</evidence>
<name>A0A6P7N8T5_BETSP</name>
<organism evidence="4 5">
    <name type="scientific">Betta splendens</name>
    <name type="common">Siamese fighting fish</name>
    <dbReference type="NCBI Taxonomy" id="158456"/>
    <lineage>
        <taxon>Eukaryota</taxon>
        <taxon>Metazoa</taxon>
        <taxon>Chordata</taxon>
        <taxon>Craniata</taxon>
        <taxon>Vertebrata</taxon>
        <taxon>Euteleostomi</taxon>
        <taxon>Actinopterygii</taxon>
        <taxon>Neopterygii</taxon>
        <taxon>Teleostei</taxon>
        <taxon>Neoteleostei</taxon>
        <taxon>Acanthomorphata</taxon>
        <taxon>Anabantaria</taxon>
        <taxon>Anabantiformes</taxon>
        <taxon>Anabantoidei</taxon>
        <taxon>Osphronemidae</taxon>
        <taxon>Betta</taxon>
    </lineage>
</organism>
<reference evidence="5" key="1">
    <citation type="submission" date="2025-08" db="UniProtKB">
        <authorList>
            <consortium name="RefSeq"/>
        </authorList>
    </citation>
    <scope>IDENTIFICATION</scope>
</reference>
<accession>A0A6P7N8T5</accession>
<dbReference type="RefSeq" id="XP_029015946.1">
    <property type="nucleotide sequence ID" value="XM_029160113.3"/>
</dbReference>
<dbReference type="KEGG" id="bspl:114861098"/>